<evidence type="ECO:0000259" key="4">
    <source>
        <dbReference type="Pfam" id="PF00389"/>
    </source>
</evidence>
<dbReference type="CDD" id="cd05301">
    <property type="entry name" value="GDH"/>
    <property type="match status" value="1"/>
</dbReference>
<dbReference type="GO" id="GO:0051287">
    <property type="term" value="F:NAD binding"/>
    <property type="evidence" value="ECO:0007669"/>
    <property type="project" value="InterPro"/>
</dbReference>
<evidence type="ECO:0000256" key="1">
    <source>
        <dbReference type="ARBA" id="ARBA00023002"/>
    </source>
</evidence>
<dbReference type="InterPro" id="IPR050223">
    <property type="entry name" value="D-isomer_2-hydroxyacid_DH"/>
</dbReference>
<name>A0A1B6MIG1_9HEMI</name>
<dbReference type="EMBL" id="GEBQ01006196">
    <property type="protein sequence ID" value="JAT33781.1"/>
    <property type="molecule type" value="Transcribed_RNA"/>
</dbReference>
<evidence type="ECO:0000313" key="6">
    <source>
        <dbReference type="EMBL" id="JAT33781.1"/>
    </source>
</evidence>
<proteinExistence type="inferred from homology"/>
<dbReference type="InterPro" id="IPR036291">
    <property type="entry name" value="NAD(P)-bd_dom_sf"/>
</dbReference>
<dbReference type="PANTHER" id="PTHR10996:SF119">
    <property type="entry name" value="FI03731P-RELATED"/>
    <property type="match status" value="1"/>
</dbReference>
<organism evidence="7">
    <name type="scientific">Graphocephala atropunctata</name>
    <dbReference type="NCBI Taxonomy" id="36148"/>
    <lineage>
        <taxon>Eukaryota</taxon>
        <taxon>Metazoa</taxon>
        <taxon>Ecdysozoa</taxon>
        <taxon>Arthropoda</taxon>
        <taxon>Hexapoda</taxon>
        <taxon>Insecta</taxon>
        <taxon>Pterygota</taxon>
        <taxon>Neoptera</taxon>
        <taxon>Paraneoptera</taxon>
        <taxon>Hemiptera</taxon>
        <taxon>Auchenorrhyncha</taxon>
        <taxon>Membracoidea</taxon>
        <taxon>Cicadellidae</taxon>
        <taxon>Cicadellinae</taxon>
        <taxon>Cicadellini</taxon>
        <taxon>Graphocephala</taxon>
    </lineage>
</organism>
<evidence type="ECO:0000313" key="7">
    <source>
        <dbReference type="EMBL" id="JAT35675.1"/>
    </source>
</evidence>
<comment type="similarity">
    <text evidence="3">Belongs to the D-isomer specific 2-hydroxyacid dehydrogenase family.</text>
</comment>
<dbReference type="InterPro" id="IPR029753">
    <property type="entry name" value="D-isomer_DH_CS"/>
</dbReference>
<dbReference type="Pfam" id="PF00389">
    <property type="entry name" value="2-Hacid_dh"/>
    <property type="match status" value="1"/>
</dbReference>
<evidence type="ECO:0000259" key="5">
    <source>
        <dbReference type="Pfam" id="PF02826"/>
    </source>
</evidence>
<reference evidence="7" key="1">
    <citation type="submission" date="2015-11" db="EMBL/GenBank/DDBJ databases">
        <title>De novo transcriptome assembly of four potential Pierce s Disease insect vectors from Arizona vineyards.</title>
        <authorList>
            <person name="Tassone E.E."/>
        </authorList>
    </citation>
    <scope>NUCLEOTIDE SEQUENCE</scope>
</reference>
<dbReference type="PROSITE" id="PS00671">
    <property type="entry name" value="D_2_HYDROXYACID_DH_3"/>
    <property type="match status" value="1"/>
</dbReference>
<protein>
    <recommendedName>
        <fullName evidence="2">Glyoxylate reductase/hydroxypyruvate reductase</fullName>
    </recommendedName>
</protein>
<dbReference type="SUPFAM" id="SSF51735">
    <property type="entry name" value="NAD(P)-binding Rossmann-fold domains"/>
    <property type="match status" value="1"/>
</dbReference>
<dbReference type="EMBL" id="GEBQ01004302">
    <property type="protein sequence ID" value="JAT35675.1"/>
    <property type="molecule type" value="Transcribed_RNA"/>
</dbReference>
<dbReference type="SUPFAM" id="SSF52283">
    <property type="entry name" value="Formate/glycerate dehydrogenase catalytic domain-like"/>
    <property type="match status" value="1"/>
</dbReference>
<evidence type="ECO:0000256" key="3">
    <source>
        <dbReference type="RuleBase" id="RU003719"/>
    </source>
</evidence>
<dbReference type="AlphaFoldDB" id="A0A1B6MIG1"/>
<dbReference type="InterPro" id="IPR006140">
    <property type="entry name" value="D-isomer_DH_NAD-bd"/>
</dbReference>
<feature type="domain" description="D-isomer specific 2-hydroxyacid dehydrogenase catalytic" evidence="4">
    <location>
        <begin position="99"/>
        <end position="406"/>
    </location>
</feature>
<feature type="domain" description="D-isomer specific 2-hydroxyacid dehydrogenase NAD-binding" evidence="5">
    <location>
        <begin position="199"/>
        <end position="377"/>
    </location>
</feature>
<dbReference type="GO" id="GO:0005829">
    <property type="term" value="C:cytosol"/>
    <property type="evidence" value="ECO:0007669"/>
    <property type="project" value="TreeGrafter"/>
</dbReference>
<sequence>MTFGATKTPCSPIEDIADKGQQQTFLKTQGDQKLRQTITGNTMEMFTRVGVRPQSWLFLSPRKRGISAYICPALPHLKWSLRYQHKMSTKPKILISHSEVPVSALDILKEKYELVFSPGIPRPSRQQLLKDAKGVVGILWCAKERIDKEFVEAAGDQLKVVGCMSAGYDNVDVPLLKSLNIKASNTPNVLNNAVAEIALGLLLATSRRLLEGYKAILSDQWQTVRPVWMCGHGLNNSTVGIIGLGGIGYTIAKRVKAFEVSRVLYSGRSEKEEGKQIGATFVPLDTLLRESDFVIVACALNNETKHLINKDTFQKMKPTSILVNISRGGVVNQDDLVEALRDRVIWGAGLDVMTPEPLPPDHPLTKLSNCVLSPHVGSATNETRESMARLAAQNIYNALNDEELLTPIW</sequence>
<keyword evidence="1 3" id="KW-0560">Oxidoreductase</keyword>
<dbReference type="GO" id="GO:0030267">
    <property type="term" value="F:glyoxylate reductase (NADPH) activity"/>
    <property type="evidence" value="ECO:0007669"/>
    <property type="project" value="TreeGrafter"/>
</dbReference>
<accession>A0A1B6MIG1</accession>
<dbReference type="Gene3D" id="3.40.50.720">
    <property type="entry name" value="NAD(P)-binding Rossmann-like Domain"/>
    <property type="match status" value="2"/>
</dbReference>
<dbReference type="FunFam" id="3.40.50.720:FF:000026">
    <property type="entry name" value="Glyoxylate/hydroxypyruvate reductase B"/>
    <property type="match status" value="1"/>
</dbReference>
<evidence type="ECO:0000256" key="2">
    <source>
        <dbReference type="ARBA" id="ARBA00073306"/>
    </source>
</evidence>
<dbReference type="Pfam" id="PF02826">
    <property type="entry name" value="2-Hacid_dh_C"/>
    <property type="match status" value="1"/>
</dbReference>
<dbReference type="PANTHER" id="PTHR10996">
    <property type="entry name" value="2-HYDROXYACID DEHYDROGENASE-RELATED"/>
    <property type="match status" value="1"/>
</dbReference>
<dbReference type="GO" id="GO:0008465">
    <property type="term" value="F:hydroxypyruvate reductase (NADH) activity"/>
    <property type="evidence" value="ECO:0007669"/>
    <property type="project" value="TreeGrafter"/>
</dbReference>
<gene>
    <name evidence="7" type="ORF">g.12872</name>
    <name evidence="6" type="ORF">g.12873</name>
</gene>
<dbReference type="InterPro" id="IPR006139">
    <property type="entry name" value="D-isomer_2_OHA_DH_cat_dom"/>
</dbReference>